<accession>A0A2T8HER3</accession>
<dbReference type="OrthoDB" id="1377971at2"/>
<gene>
    <name evidence="2" type="ORF">DC487_16885</name>
</gene>
<dbReference type="EMBL" id="QDKG01000009">
    <property type="protein sequence ID" value="PVH23905.1"/>
    <property type="molecule type" value="Genomic_DNA"/>
</dbReference>
<keyword evidence="1" id="KW-0812">Transmembrane</keyword>
<dbReference type="AlphaFoldDB" id="A0A2T8HER3"/>
<keyword evidence="3" id="KW-1185">Reference proteome</keyword>
<proteinExistence type="predicted"/>
<evidence type="ECO:0000313" key="3">
    <source>
        <dbReference type="Proteomes" id="UP000245627"/>
    </source>
</evidence>
<keyword evidence="1" id="KW-0472">Membrane</keyword>
<feature type="transmembrane region" description="Helical" evidence="1">
    <location>
        <begin position="88"/>
        <end position="111"/>
    </location>
</feature>
<evidence type="ECO:0000313" key="2">
    <source>
        <dbReference type="EMBL" id="PVH23905.1"/>
    </source>
</evidence>
<sequence>MIFVINKLELAAYDINDIQNPKNPSNPMVMGLYRTQSKTALFTVHSKKAFAEFWDNTERKKIARRLWTPEMKAFASQKIAQAPKPASIFKLTIVGWLFVALVVTAFGLIAYQAVKPPVPKSAESVAMEQKPVVGDLYFGRFEAFKEPSDHIASGMGFGWFKVIDVDGDVYHIAKSTDMSITHKPKEALNSTDFESEGTPVKITEQASYLITMKSVDGKMEISITDKQ</sequence>
<dbReference type="RefSeq" id="WP_116777157.1">
    <property type="nucleotide sequence ID" value="NZ_QDKG01000009.1"/>
</dbReference>
<organism evidence="2 3">
    <name type="scientific">Sphingobacterium corticibacter</name>
    <dbReference type="NCBI Taxonomy" id="2171749"/>
    <lineage>
        <taxon>Bacteria</taxon>
        <taxon>Pseudomonadati</taxon>
        <taxon>Bacteroidota</taxon>
        <taxon>Sphingobacteriia</taxon>
        <taxon>Sphingobacteriales</taxon>
        <taxon>Sphingobacteriaceae</taxon>
        <taxon>Sphingobacterium</taxon>
    </lineage>
</organism>
<name>A0A2T8HER3_9SPHI</name>
<protein>
    <submittedName>
        <fullName evidence="2">Uncharacterized protein</fullName>
    </submittedName>
</protein>
<reference evidence="2 3" key="1">
    <citation type="submission" date="2018-04" db="EMBL/GenBank/DDBJ databases">
        <title>Sphingobacterium cortibacter sp. nov.</title>
        <authorList>
            <person name="Li Y."/>
        </authorList>
    </citation>
    <scope>NUCLEOTIDE SEQUENCE [LARGE SCALE GENOMIC DNA]</scope>
    <source>
        <strain evidence="2 3">2c-3</strain>
    </source>
</reference>
<comment type="caution">
    <text evidence="2">The sequence shown here is derived from an EMBL/GenBank/DDBJ whole genome shotgun (WGS) entry which is preliminary data.</text>
</comment>
<keyword evidence="1" id="KW-1133">Transmembrane helix</keyword>
<evidence type="ECO:0000256" key="1">
    <source>
        <dbReference type="SAM" id="Phobius"/>
    </source>
</evidence>
<dbReference type="Proteomes" id="UP000245627">
    <property type="component" value="Unassembled WGS sequence"/>
</dbReference>